<evidence type="ECO:0000313" key="1">
    <source>
        <dbReference type="EMBL" id="KAK7330481.1"/>
    </source>
</evidence>
<proteinExistence type="predicted"/>
<comment type="caution">
    <text evidence="1">The sequence shown here is derived from an EMBL/GenBank/DDBJ whole genome shotgun (WGS) entry which is preliminary data.</text>
</comment>
<dbReference type="AlphaFoldDB" id="A0AAN9L7G7"/>
<accession>A0AAN9L7G7</accession>
<reference evidence="1 2" key="1">
    <citation type="submission" date="2024-01" db="EMBL/GenBank/DDBJ databases">
        <title>The genomes of 5 underutilized Papilionoideae crops provide insights into root nodulation and disease resistanc.</title>
        <authorList>
            <person name="Jiang F."/>
        </authorList>
    </citation>
    <scope>NUCLEOTIDE SEQUENCE [LARGE SCALE GENOMIC DNA]</scope>
    <source>
        <strain evidence="1">LVBAO_FW01</strain>
        <tissue evidence="1">Leaves</tissue>
    </source>
</reference>
<dbReference type="EMBL" id="JAYMYQ010000005">
    <property type="protein sequence ID" value="KAK7330481.1"/>
    <property type="molecule type" value="Genomic_DNA"/>
</dbReference>
<protein>
    <submittedName>
        <fullName evidence="1">Uncharacterized protein</fullName>
    </submittedName>
</protein>
<dbReference type="Proteomes" id="UP001367508">
    <property type="component" value="Unassembled WGS sequence"/>
</dbReference>
<gene>
    <name evidence="1" type="ORF">VNO77_24676</name>
</gene>
<evidence type="ECO:0000313" key="2">
    <source>
        <dbReference type="Proteomes" id="UP001367508"/>
    </source>
</evidence>
<sequence length="118" mass="13399">MRLLAVLKGTQRLVAEEQRMIGAELIDDNVWKLHLFSSILSSNIKASWRGSLFCSICIQGLGDLIIIHILFEKMEDGEVISGTYMIGEFARDDFSVGRLVLFQKMLEVRIKVNDVNHC</sequence>
<keyword evidence="2" id="KW-1185">Reference proteome</keyword>
<name>A0AAN9L7G7_CANGL</name>
<organism evidence="1 2">
    <name type="scientific">Canavalia gladiata</name>
    <name type="common">Sword bean</name>
    <name type="synonym">Dolichos gladiatus</name>
    <dbReference type="NCBI Taxonomy" id="3824"/>
    <lineage>
        <taxon>Eukaryota</taxon>
        <taxon>Viridiplantae</taxon>
        <taxon>Streptophyta</taxon>
        <taxon>Embryophyta</taxon>
        <taxon>Tracheophyta</taxon>
        <taxon>Spermatophyta</taxon>
        <taxon>Magnoliopsida</taxon>
        <taxon>eudicotyledons</taxon>
        <taxon>Gunneridae</taxon>
        <taxon>Pentapetalae</taxon>
        <taxon>rosids</taxon>
        <taxon>fabids</taxon>
        <taxon>Fabales</taxon>
        <taxon>Fabaceae</taxon>
        <taxon>Papilionoideae</taxon>
        <taxon>50 kb inversion clade</taxon>
        <taxon>NPAAA clade</taxon>
        <taxon>indigoferoid/millettioid clade</taxon>
        <taxon>Phaseoleae</taxon>
        <taxon>Canavalia</taxon>
    </lineage>
</organism>